<evidence type="ECO:0000256" key="5">
    <source>
        <dbReference type="ARBA" id="ARBA00022821"/>
    </source>
</evidence>
<dbReference type="Pfam" id="PF23286">
    <property type="entry name" value="LRR_13"/>
    <property type="match status" value="2"/>
</dbReference>
<evidence type="ECO:0000313" key="9">
    <source>
        <dbReference type="EMBL" id="WKA11713.1"/>
    </source>
</evidence>
<dbReference type="InterPro" id="IPR055414">
    <property type="entry name" value="LRR_R13L4/SHOC2-like"/>
</dbReference>
<dbReference type="InterPro" id="IPR032675">
    <property type="entry name" value="LRR_dom_sf"/>
</dbReference>
<keyword evidence="10" id="KW-1185">Reference proteome</keyword>
<dbReference type="InterPro" id="IPR000157">
    <property type="entry name" value="TIR_dom"/>
</dbReference>
<dbReference type="Gene3D" id="3.80.10.10">
    <property type="entry name" value="Ribonuclease Inhibitor"/>
    <property type="match status" value="5"/>
</dbReference>
<dbReference type="InterPro" id="IPR045344">
    <property type="entry name" value="C-JID"/>
</dbReference>
<sequence>MASSTQKPSSSSSTSIRQYNFDVFLSFRGEDTRNNFTDHLFVNLHRMGINTFRDDQLERGEEIKSELLKTIEESRISIVVFSKDYAQSKWCLDELAKIMECREEMEQIVLPVFYHVDPSDVRKQTGSFGEAFSIHERNVDEKKVQRWKDSLTKASNLSGFHVNDGYESKHIKEIVSKIFKRSMNSTLLPINDDIVGMDFHLKELKSLLSSDSHDISVVGIYGTGGIGKTTIAKIVYNEIQYQFTSASFLQDVRETFNKRCQLQLQQQLLHDTVGDDEEFRNINKGIDIIKARLSSKKVLIVIDDVDELEQLESVAGSPKWFGPGSTIIITTRNRHLLVEYEATISYEATGLHYREALQLFSRHAFKQNDPKEDYVDLSNCMVQYAQGLPLALKVLGSSLRGMTIEQWESALNKLKTNLNKKINDVLRISLDGLDYSQKEVFLDIACFFKGECEDFVSRILYDCKLDPKINIKNLHDRCLVTIRDNVIQMHDLIQEMGYAIVREECPRDPHKWSRLWDADDIYNAFSRREGMENIQTISLDLSRSKEIQFSTEVFATMKQLRLLKIYCNDRDGLTREEYRVHLPKDFEFPHDLRYIHWQRCTLRSLPSSFCGEQLIEINLKSSNIKRLWKGNKRLEKLKGIDLSNSKQLVKMPEFSSMPNLERLNLEGCTSLCELHSSIGDLKQLTYLNLRGCEQLQSFPTNMKFESLEVLCLNQCRKLKKIPKILGNMGHLKKLCLNGSGIKELPDSIGYLESLEILDLSNCSKFEKFPEIRGNMKCLKRLSLDETAIKELPNSIGSLTSLELLSLRKCSKFEKFSDVFTNMRRLLILNLRESGIKELPGSIGCLEFLLQLDLSYCSKFEKFPEIRGNMKRLKRLSLDETAIKELPNSIGSVTSLEILSLRKCSKFEKFSDVFTNMRHLQILNLRESGIKELPGSIGCLESLLQLDLSNCSKFEKFSEIQWNMKFLRVLYLKHTTIKELPNSIGCLQDLEILDLDGCSNLERLPEIQKDMGNLRALSLAGTAIKGLPCSIRYFTGLHHLTLENCRNLRSLPDICGLKSLKGLFIIGCSNLEAFSEITEDMEQLKRLLLRETGITELPSSIEHLRGLDSLELINCKNLVALPISIGSLTCLTILRVRNCTKLHNLPDNLRGLRRRLIKLDLGGCNLMEGEIPSDLWCLSSLESLYVSENHIRCIPAGITQLFKLKTLNMNHCPMLKEIGELPSSLTYMEARGCPCLETETFSSPLWSSLLKYFKSAIQSTFFGPRRFVIPGSSGIPEWVSHQRIGCEVRIELPMNWYEDNNFLGFVLFFHHVPLDNDECETTEGSTAHCELTISHGDQSERLNNIWFYPESKTCYSYDLSYVFDISNDFDSLNEDNCFDVHYSGSTSDPAIWVTYFPQIKIRGTYRSSWWNNFKARFHTPIGSGSFKCGDNACFKVKSCGIHLLYAQDQMHCTQPSRGSLGDREDHPAKRLKIL</sequence>
<evidence type="ECO:0000256" key="7">
    <source>
        <dbReference type="ARBA" id="ARBA00047304"/>
    </source>
</evidence>
<dbReference type="InterPro" id="IPR027417">
    <property type="entry name" value="P-loop_NTPase"/>
</dbReference>
<dbReference type="SUPFAM" id="SSF52047">
    <property type="entry name" value="RNI-like"/>
    <property type="match status" value="1"/>
</dbReference>
<proteinExistence type="predicted"/>
<dbReference type="EMBL" id="CP126665">
    <property type="protein sequence ID" value="WKA11713.1"/>
    <property type="molecule type" value="Genomic_DNA"/>
</dbReference>
<keyword evidence="3" id="KW-0677">Repeat</keyword>
<dbReference type="Gene3D" id="3.40.50.300">
    <property type="entry name" value="P-loop containing nucleotide triphosphate hydrolases"/>
    <property type="match status" value="1"/>
</dbReference>
<accession>A0ABY9DXB2</accession>
<evidence type="ECO:0000259" key="8">
    <source>
        <dbReference type="PROSITE" id="PS50104"/>
    </source>
</evidence>
<comment type="catalytic activity">
    <reaction evidence="7">
        <text>NAD(+) + H2O = ADP-D-ribose + nicotinamide + H(+)</text>
        <dbReference type="Rhea" id="RHEA:16301"/>
        <dbReference type="ChEBI" id="CHEBI:15377"/>
        <dbReference type="ChEBI" id="CHEBI:15378"/>
        <dbReference type="ChEBI" id="CHEBI:17154"/>
        <dbReference type="ChEBI" id="CHEBI:57540"/>
        <dbReference type="ChEBI" id="CHEBI:57967"/>
        <dbReference type="EC" id="3.2.2.6"/>
    </reaction>
    <physiologicalReaction direction="left-to-right" evidence="7">
        <dbReference type="Rhea" id="RHEA:16302"/>
    </physiologicalReaction>
</comment>
<dbReference type="SUPFAM" id="SSF52200">
    <property type="entry name" value="Toll/Interleukin receptor TIR domain"/>
    <property type="match status" value="1"/>
</dbReference>
<dbReference type="Pfam" id="PF01582">
    <property type="entry name" value="TIR"/>
    <property type="match status" value="1"/>
</dbReference>
<dbReference type="InterPro" id="IPR042197">
    <property type="entry name" value="Apaf_helical"/>
</dbReference>
<evidence type="ECO:0000256" key="1">
    <source>
        <dbReference type="ARBA" id="ARBA00011982"/>
    </source>
</evidence>
<keyword evidence="2" id="KW-0433">Leucine-rich repeat</keyword>
<dbReference type="Gene3D" id="1.10.8.430">
    <property type="entry name" value="Helical domain of apoptotic protease-activating factors"/>
    <property type="match status" value="1"/>
</dbReference>
<organism evidence="9 10">
    <name type="scientific">Vitis vinifera</name>
    <name type="common">Grape</name>
    <dbReference type="NCBI Taxonomy" id="29760"/>
    <lineage>
        <taxon>Eukaryota</taxon>
        <taxon>Viridiplantae</taxon>
        <taxon>Streptophyta</taxon>
        <taxon>Embryophyta</taxon>
        <taxon>Tracheophyta</taxon>
        <taxon>Spermatophyta</taxon>
        <taxon>Magnoliopsida</taxon>
        <taxon>eudicotyledons</taxon>
        <taxon>Gunneridae</taxon>
        <taxon>Pentapetalae</taxon>
        <taxon>rosids</taxon>
        <taxon>Vitales</taxon>
        <taxon>Vitaceae</taxon>
        <taxon>Viteae</taxon>
        <taxon>Vitis</taxon>
    </lineage>
</organism>
<dbReference type="PROSITE" id="PS50104">
    <property type="entry name" value="TIR"/>
    <property type="match status" value="1"/>
</dbReference>
<dbReference type="InterPro" id="IPR058546">
    <property type="entry name" value="RPS4B/Roq1-like_LRR"/>
</dbReference>
<dbReference type="InterPro" id="IPR044974">
    <property type="entry name" value="Disease_R_plants"/>
</dbReference>
<reference evidence="9 10" key="1">
    <citation type="journal article" date="2023" name="Hortic Res">
        <title>The complete reference genome for grapevine (Vitis vinifera L.) genetics and breeding.</title>
        <authorList>
            <person name="Shi X."/>
            <person name="Cao S."/>
            <person name="Wang X."/>
            <person name="Huang S."/>
            <person name="Wang Y."/>
            <person name="Liu Z."/>
            <person name="Liu W."/>
            <person name="Leng X."/>
            <person name="Peng Y."/>
            <person name="Wang N."/>
            <person name="Wang Y."/>
            <person name="Ma Z."/>
            <person name="Xu X."/>
            <person name="Zhang F."/>
            <person name="Xue H."/>
            <person name="Zhong H."/>
            <person name="Wang Y."/>
            <person name="Zhang K."/>
            <person name="Velt A."/>
            <person name="Avia K."/>
            <person name="Holtgrawe D."/>
            <person name="Grimplet J."/>
            <person name="Matus J.T."/>
            <person name="Ware D."/>
            <person name="Wu X."/>
            <person name="Wang H."/>
            <person name="Liu C."/>
            <person name="Fang Y."/>
            <person name="Rustenholz C."/>
            <person name="Cheng Z."/>
            <person name="Xiao H."/>
            <person name="Zhou Y."/>
        </authorList>
    </citation>
    <scope>NUCLEOTIDE SEQUENCE [LARGE SCALE GENOMIC DNA]</scope>
    <source>
        <strain evidence="10">cv. Pinot noir / PN40024</strain>
        <tissue evidence="9">Leaf</tissue>
    </source>
</reference>
<name>A0ABY9DXB2_VITVI</name>
<feature type="domain" description="TIR" evidence="8">
    <location>
        <begin position="19"/>
        <end position="182"/>
    </location>
</feature>
<dbReference type="InterPro" id="IPR002182">
    <property type="entry name" value="NB-ARC"/>
</dbReference>
<dbReference type="EC" id="3.2.2.6" evidence="1"/>
<keyword evidence="4" id="KW-0378">Hydrolase</keyword>
<dbReference type="PRINTS" id="PR00364">
    <property type="entry name" value="DISEASERSIST"/>
</dbReference>
<evidence type="ECO:0000256" key="4">
    <source>
        <dbReference type="ARBA" id="ARBA00022801"/>
    </source>
</evidence>
<dbReference type="PANTHER" id="PTHR11017">
    <property type="entry name" value="LEUCINE-RICH REPEAT-CONTAINING PROTEIN"/>
    <property type="match status" value="1"/>
</dbReference>
<dbReference type="SMART" id="SM00255">
    <property type="entry name" value="TIR"/>
    <property type="match status" value="1"/>
</dbReference>
<dbReference type="SUPFAM" id="SSF52540">
    <property type="entry name" value="P-loop containing nucleoside triphosphate hydrolases"/>
    <property type="match status" value="1"/>
</dbReference>
<gene>
    <name evidence="9" type="ORF">VitviT2T_029186</name>
</gene>
<dbReference type="Pfam" id="PF23282">
    <property type="entry name" value="WHD_ROQ1"/>
    <property type="match status" value="1"/>
</dbReference>
<dbReference type="PANTHER" id="PTHR11017:SF570">
    <property type="entry name" value="DISEASE RESISTANCE PROTEIN (TIR-NBS CLASS)-RELATED"/>
    <property type="match status" value="1"/>
</dbReference>
<dbReference type="Gene3D" id="3.40.50.10140">
    <property type="entry name" value="Toll/interleukin-1 receptor homology (TIR) domain"/>
    <property type="match status" value="1"/>
</dbReference>
<evidence type="ECO:0000256" key="3">
    <source>
        <dbReference type="ARBA" id="ARBA00022737"/>
    </source>
</evidence>
<dbReference type="InterPro" id="IPR058192">
    <property type="entry name" value="WHD_ROQ1-like"/>
</dbReference>
<evidence type="ECO:0000256" key="6">
    <source>
        <dbReference type="ARBA" id="ARBA00023027"/>
    </source>
</evidence>
<dbReference type="Pfam" id="PF20160">
    <property type="entry name" value="C-JID"/>
    <property type="match status" value="1"/>
</dbReference>
<dbReference type="SMART" id="SM00369">
    <property type="entry name" value="LRR_TYP"/>
    <property type="match status" value="8"/>
</dbReference>
<dbReference type="InterPro" id="IPR003591">
    <property type="entry name" value="Leu-rich_rpt_typical-subtyp"/>
</dbReference>
<dbReference type="SUPFAM" id="SSF52058">
    <property type="entry name" value="L domain-like"/>
    <property type="match status" value="1"/>
</dbReference>
<dbReference type="Pfam" id="PF00931">
    <property type="entry name" value="NB-ARC"/>
    <property type="match status" value="1"/>
</dbReference>
<evidence type="ECO:0000256" key="2">
    <source>
        <dbReference type="ARBA" id="ARBA00022614"/>
    </source>
</evidence>
<keyword evidence="5" id="KW-0611">Plant defense</keyword>
<evidence type="ECO:0000313" key="10">
    <source>
        <dbReference type="Proteomes" id="UP001227230"/>
    </source>
</evidence>
<dbReference type="Proteomes" id="UP001227230">
    <property type="component" value="Chromosome 18"/>
</dbReference>
<dbReference type="InterPro" id="IPR035897">
    <property type="entry name" value="Toll_tir_struct_dom_sf"/>
</dbReference>
<dbReference type="Pfam" id="PF23598">
    <property type="entry name" value="LRR_14"/>
    <property type="match status" value="1"/>
</dbReference>
<keyword evidence="6" id="KW-0520">NAD</keyword>
<protein>
    <recommendedName>
        <fullName evidence="1">ADP-ribosyl cyclase/cyclic ADP-ribose hydrolase</fullName>
        <ecNumber evidence="1">3.2.2.6</ecNumber>
    </recommendedName>
</protein>